<dbReference type="NCBIfam" id="TIGR00229">
    <property type="entry name" value="sensory_box"/>
    <property type="match status" value="1"/>
</dbReference>
<feature type="domain" description="PAC" evidence="6">
    <location>
        <begin position="54"/>
        <end position="106"/>
    </location>
</feature>
<dbReference type="PROSITE" id="PS50113">
    <property type="entry name" value="PAC"/>
    <property type="match status" value="2"/>
</dbReference>
<dbReference type="InterPro" id="IPR001387">
    <property type="entry name" value="Cro/C1-type_HTH"/>
</dbReference>
<dbReference type="InterPro" id="IPR001610">
    <property type="entry name" value="PAC"/>
</dbReference>
<name>A0ABW2BMB4_9HYPH</name>
<organism evidence="8 9">
    <name type="scientific">Methylobacterium komagatae</name>
    <dbReference type="NCBI Taxonomy" id="374425"/>
    <lineage>
        <taxon>Bacteria</taxon>
        <taxon>Pseudomonadati</taxon>
        <taxon>Pseudomonadota</taxon>
        <taxon>Alphaproteobacteria</taxon>
        <taxon>Hyphomicrobiales</taxon>
        <taxon>Methylobacteriaceae</taxon>
        <taxon>Methylobacterium</taxon>
    </lineage>
</organism>
<comment type="caution">
    <text evidence="8">The sequence shown here is derived from an EMBL/GenBank/DDBJ whole genome shotgun (WGS) entry which is preliminary data.</text>
</comment>
<dbReference type="CDD" id="cd00093">
    <property type="entry name" value="HTH_XRE"/>
    <property type="match status" value="1"/>
</dbReference>
<dbReference type="EC" id="2.7.13.3" evidence="2"/>
<keyword evidence="4" id="KW-0808">Transferase</keyword>
<dbReference type="SMART" id="SM00086">
    <property type="entry name" value="PAC"/>
    <property type="match status" value="2"/>
</dbReference>
<sequence>MRSGVLDATPGLYRILGLEPAAELPVGFVLDMIHPDDRGVHGDQFAVLNAGQPINREFRIVRPDRTQRWIQHRGEVALGTDGRPTYGMGVIFDVTARHDAMQAVLQRHDRLNALVTVTAAAFWTTNHQGELNECAQWMNLTGQSYAQTRGTQWVDAVHPEDRARTLAAWTTAVQHASAYNTEYRILCADGIYRWFNSRAAPVLNKDGSVREWVGICLNVPGQSRYGQQGVLTPDPVEPDFSDRALTAAQVRAARGMVGLSKEELAKMAGVSISTIVRLEDANSPVRPRHDTVMAVRRALEQAGVAFTFDTNAKPGVREA</sequence>
<reference evidence="9" key="1">
    <citation type="journal article" date="2019" name="Int. J. Syst. Evol. Microbiol.">
        <title>The Global Catalogue of Microorganisms (GCM) 10K type strain sequencing project: providing services to taxonomists for standard genome sequencing and annotation.</title>
        <authorList>
            <consortium name="The Broad Institute Genomics Platform"/>
            <consortium name="The Broad Institute Genome Sequencing Center for Infectious Disease"/>
            <person name="Wu L."/>
            <person name="Ma J."/>
        </authorList>
    </citation>
    <scope>NUCLEOTIDE SEQUENCE [LARGE SCALE GENOMIC DNA]</scope>
    <source>
        <strain evidence="9">CCUG 48316</strain>
    </source>
</reference>
<dbReference type="Gene3D" id="3.30.450.20">
    <property type="entry name" value="PAS domain"/>
    <property type="match status" value="2"/>
</dbReference>
<comment type="catalytic activity">
    <reaction evidence="1">
        <text>ATP + protein L-histidine = ADP + protein N-phospho-L-histidine.</text>
        <dbReference type="EC" id="2.7.13.3"/>
    </reaction>
</comment>
<dbReference type="PANTHER" id="PTHR43304:SF1">
    <property type="entry name" value="PAC DOMAIN-CONTAINING PROTEIN"/>
    <property type="match status" value="1"/>
</dbReference>
<feature type="domain" description="PAC" evidence="6">
    <location>
        <begin position="179"/>
        <end position="231"/>
    </location>
</feature>
<keyword evidence="5" id="KW-0418">Kinase</keyword>
<evidence type="ECO:0000256" key="4">
    <source>
        <dbReference type="ARBA" id="ARBA00022679"/>
    </source>
</evidence>
<dbReference type="RefSeq" id="WP_378975589.1">
    <property type="nucleotide sequence ID" value="NZ_JBHSWN010000001.1"/>
</dbReference>
<proteinExistence type="predicted"/>
<dbReference type="SUPFAM" id="SSF47413">
    <property type="entry name" value="lambda repressor-like DNA-binding domains"/>
    <property type="match status" value="1"/>
</dbReference>
<protein>
    <recommendedName>
        <fullName evidence="2">histidine kinase</fullName>
        <ecNumber evidence="2">2.7.13.3</ecNumber>
    </recommendedName>
</protein>
<evidence type="ECO:0000256" key="5">
    <source>
        <dbReference type="ARBA" id="ARBA00022777"/>
    </source>
</evidence>
<evidence type="ECO:0000256" key="3">
    <source>
        <dbReference type="ARBA" id="ARBA00022553"/>
    </source>
</evidence>
<accession>A0ABW2BMB4</accession>
<evidence type="ECO:0000259" key="6">
    <source>
        <dbReference type="PROSITE" id="PS50113"/>
    </source>
</evidence>
<dbReference type="Gene3D" id="1.10.260.40">
    <property type="entry name" value="lambda repressor-like DNA-binding domains"/>
    <property type="match status" value="1"/>
</dbReference>
<dbReference type="Pfam" id="PF08447">
    <property type="entry name" value="PAS_3"/>
    <property type="match status" value="2"/>
</dbReference>
<dbReference type="InterPro" id="IPR000700">
    <property type="entry name" value="PAS-assoc_C"/>
</dbReference>
<feature type="domain" description="HTH cro/C1-type" evidence="7">
    <location>
        <begin position="250"/>
        <end position="279"/>
    </location>
</feature>
<dbReference type="CDD" id="cd00130">
    <property type="entry name" value="PAS"/>
    <property type="match status" value="2"/>
</dbReference>
<keyword evidence="3" id="KW-0597">Phosphoprotein</keyword>
<dbReference type="Proteomes" id="UP001596292">
    <property type="component" value="Unassembled WGS sequence"/>
</dbReference>
<dbReference type="EMBL" id="JBHSWN010000001">
    <property type="protein sequence ID" value="MFC6791608.1"/>
    <property type="molecule type" value="Genomic_DNA"/>
</dbReference>
<dbReference type="PROSITE" id="PS50943">
    <property type="entry name" value="HTH_CROC1"/>
    <property type="match status" value="1"/>
</dbReference>
<evidence type="ECO:0000313" key="9">
    <source>
        <dbReference type="Proteomes" id="UP001596292"/>
    </source>
</evidence>
<evidence type="ECO:0000313" key="8">
    <source>
        <dbReference type="EMBL" id="MFC6791608.1"/>
    </source>
</evidence>
<dbReference type="InterPro" id="IPR013655">
    <property type="entry name" value="PAS_fold_3"/>
</dbReference>
<dbReference type="InterPro" id="IPR035965">
    <property type="entry name" value="PAS-like_dom_sf"/>
</dbReference>
<evidence type="ECO:0000256" key="2">
    <source>
        <dbReference type="ARBA" id="ARBA00012438"/>
    </source>
</evidence>
<dbReference type="Pfam" id="PF01381">
    <property type="entry name" value="HTH_3"/>
    <property type="match status" value="1"/>
</dbReference>
<evidence type="ECO:0000259" key="7">
    <source>
        <dbReference type="PROSITE" id="PS50943"/>
    </source>
</evidence>
<evidence type="ECO:0000256" key="1">
    <source>
        <dbReference type="ARBA" id="ARBA00000085"/>
    </source>
</evidence>
<dbReference type="SUPFAM" id="SSF55785">
    <property type="entry name" value="PYP-like sensor domain (PAS domain)"/>
    <property type="match status" value="2"/>
</dbReference>
<dbReference type="InterPro" id="IPR052162">
    <property type="entry name" value="Sensor_kinase/Photoreceptor"/>
</dbReference>
<dbReference type="PANTHER" id="PTHR43304">
    <property type="entry name" value="PHYTOCHROME-LIKE PROTEIN CPH1"/>
    <property type="match status" value="1"/>
</dbReference>
<keyword evidence="9" id="KW-1185">Reference proteome</keyword>
<dbReference type="InterPro" id="IPR010982">
    <property type="entry name" value="Lambda_DNA-bd_dom_sf"/>
</dbReference>
<gene>
    <name evidence="8" type="ORF">ACFQE0_19555</name>
</gene>
<dbReference type="InterPro" id="IPR000014">
    <property type="entry name" value="PAS"/>
</dbReference>